<dbReference type="Pfam" id="PF13515">
    <property type="entry name" value="FUSC_2"/>
    <property type="match status" value="1"/>
</dbReference>
<feature type="domain" description="Integral membrane bound transporter" evidence="5">
    <location>
        <begin position="192"/>
        <end position="320"/>
    </location>
</feature>
<evidence type="ECO:0000256" key="2">
    <source>
        <dbReference type="ARBA" id="ARBA00022692"/>
    </source>
</evidence>
<evidence type="ECO:0000256" key="3">
    <source>
        <dbReference type="ARBA" id="ARBA00022989"/>
    </source>
</evidence>
<dbReference type="Proteomes" id="UP000272010">
    <property type="component" value="Plasmid pYEE6"/>
</dbReference>
<comment type="subcellular location">
    <subcellularLocation>
        <location evidence="1">Membrane</location>
        <topology evidence="1">Multi-pass membrane protein</topology>
    </subcellularLocation>
</comment>
<accession>A0A386UV61</accession>
<dbReference type="InterPro" id="IPR049453">
    <property type="entry name" value="Memb_transporter_dom"/>
</dbReference>
<evidence type="ECO:0000313" key="6">
    <source>
        <dbReference type="EMBL" id="AYF04208.1"/>
    </source>
</evidence>
<evidence type="ECO:0000256" key="1">
    <source>
        <dbReference type="ARBA" id="ARBA00004141"/>
    </source>
</evidence>
<dbReference type="EMBL" id="CP031084">
    <property type="protein sequence ID" value="AYF04208.1"/>
    <property type="molecule type" value="Genomic_DNA"/>
</dbReference>
<evidence type="ECO:0000313" key="7">
    <source>
        <dbReference type="Proteomes" id="UP000272010"/>
    </source>
</evidence>
<organism evidence="6 7">
    <name type="scientific">Paracoccus yeei</name>
    <dbReference type="NCBI Taxonomy" id="147645"/>
    <lineage>
        <taxon>Bacteria</taxon>
        <taxon>Pseudomonadati</taxon>
        <taxon>Pseudomonadota</taxon>
        <taxon>Alphaproteobacteria</taxon>
        <taxon>Rhodobacterales</taxon>
        <taxon>Paracoccaceae</taxon>
        <taxon>Paracoccus</taxon>
    </lineage>
</organism>
<proteinExistence type="predicted"/>
<reference evidence="7" key="1">
    <citation type="submission" date="2018-07" db="EMBL/GenBank/DDBJ databases">
        <title>Genome Structure of the Opportunistic Pathogen Paracoccus yeei (Alphaproteobacteria) and Identification of Putative Virulence Factors.</title>
        <authorList>
            <person name="Lasek R."/>
            <person name="Szuplewska M."/>
            <person name="Mitura M."/>
            <person name="Decewicz P."/>
            <person name="Chmielowska C."/>
            <person name="Pawlot A."/>
            <person name="Sentkowska D."/>
            <person name="Czarnecki J."/>
            <person name="Bartosik D."/>
        </authorList>
    </citation>
    <scope>NUCLEOTIDE SEQUENCE [LARGE SCALE GENOMIC DNA]</scope>
    <source>
        <strain evidence="7">CCUG 32053</strain>
        <plasmid evidence="7">pyee6</plasmid>
    </source>
</reference>
<dbReference type="RefSeq" id="WP_045983993.1">
    <property type="nucleotide sequence ID" value="NZ_CALTWI010000139.1"/>
</dbReference>
<dbReference type="AlphaFoldDB" id="A0A386UV61"/>
<keyword evidence="3" id="KW-1133">Transmembrane helix</keyword>
<sequence length="345" mass="36903">MYVVPRPEVNDDPLHAVRLASMAVATFALIPFVQPAIPPLLVALPVGLMAGMRKAFDPKKAFGGPIAFIVMVWLMASIVSFARPMPVVLVTIMGLFYFLGFYLIQKTGNPMGMLLLIVTVLMSVMGMSSTAALEVMRDGFTEACIVAAILIPLLYAIFPPAAKENLVEIYTPAPGPHAASALIRAGVLLVMSFWLYTVIDLSNLMLAVAATFVLVFPTRETLFAEAKERTVSTALGACVAAMILFVLTLNAHLPILLGLVFLAGLFFGSRMMRGYYPGMVYQFGMSVTLALVAGALSTQEPAYAAMTRTVLTLVGAVAAAYLTAVLEALFLSRPAHLSEPASLFS</sequence>
<keyword evidence="6" id="KW-0614">Plasmid</keyword>
<geneLocation type="plasmid" evidence="7">
    <name>pyee6</name>
</geneLocation>
<dbReference type="GO" id="GO:0016020">
    <property type="term" value="C:membrane"/>
    <property type="evidence" value="ECO:0007669"/>
    <property type="project" value="UniProtKB-SubCell"/>
</dbReference>
<keyword evidence="2" id="KW-0812">Transmembrane</keyword>
<dbReference type="GeneID" id="97050273"/>
<evidence type="ECO:0000259" key="5">
    <source>
        <dbReference type="Pfam" id="PF13515"/>
    </source>
</evidence>
<gene>
    <name evidence="6" type="ORF">PY32053_04722</name>
</gene>
<evidence type="ECO:0000256" key="4">
    <source>
        <dbReference type="ARBA" id="ARBA00023136"/>
    </source>
</evidence>
<keyword evidence="4" id="KW-0472">Membrane</keyword>
<protein>
    <submittedName>
        <fullName evidence="6">FUSC family protein</fullName>
    </submittedName>
</protein>
<name>A0A386UV61_9RHOB</name>